<evidence type="ECO:0000313" key="2">
    <source>
        <dbReference type="WBParaSite" id="Pan_g18494.t1"/>
    </source>
</evidence>
<dbReference type="Proteomes" id="UP000492821">
    <property type="component" value="Unassembled WGS sequence"/>
</dbReference>
<name>A0A7E4VAE7_PANRE</name>
<sequence>MPYPIAKLAYGLRCRLSNLSTMPERYRLQVAAGDISICPPKLQTVFNIDYAYAIYIKDQIVVAELGPIQTDKHGTTLFSPSELTITCYNSDIISPKVLADNFILQPTELYMYWCSYSRALFNELVSKVDTKDVQHATLCGKGSEVVNFDELRTALPNVVCLNLLRINISNTFFTDMVRCQKNSNLIRMTTACVQPVERWNIDDFVTFFKNQNDQFMFTIHVEHHEVSYLNALKDFFAQRFSMSNDPDTVNQGGRYIVLDHQSTMYFFLTSENDNEKL</sequence>
<proteinExistence type="predicted"/>
<accession>A0A7E4VAE7</accession>
<dbReference type="AlphaFoldDB" id="A0A7E4VAE7"/>
<reference evidence="1" key="1">
    <citation type="journal article" date="2013" name="Genetics">
        <title>The draft genome and transcriptome of Panagrellus redivivus are shaped by the harsh demands of a free-living lifestyle.</title>
        <authorList>
            <person name="Srinivasan J."/>
            <person name="Dillman A.R."/>
            <person name="Macchietto M.G."/>
            <person name="Heikkinen L."/>
            <person name="Lakso M."/>
            <person name="Fracchia K.M."/>
            <person name="Antoshechkin I."/>
            <person name="Mortazavi A."/>
            <person name="Wong G."/>
            <person name="Sternberg P.W."/>
        </authorList>
    </citation>
    <scope>NUCLEOTIDE SEQUENCE [LARGE SCALE GENOMIC DNA]</scope>
    <source>
        <strain evidence="1">MT8872</strain>
    </source>
</reference>
<keyword evidence="1" id="KW-1185">Reference proteome</keyword>
<protein>
    <submittedName>
        <fullName evidence="2">FBA_2 domain-containing protein</fullName>
    </submittedName>
</protein>
<reference evidence="2" key="2">
    <citation type="submission" date="2020-10" db="UniProtKB">
        <authorList>
            <consortium name="WormBaseParasite"/>
        </authorList>
    </citation>
    <scope>IDENTIFICATION</scope>
</reference>
<evidence type="ECO:0000313" key="1">
    <source>
        <dbReference type="Proteomes" id="UP000492821"/>
    </source>
</evidence>
<dbReference type="WBParaSite" id="Pan_g18494.t1">
    <property type="protein sequence ID" value="Pan_g18494.t1"/>
    <property type="gene ID" value="Pan_g18494"/>
</dbReference>
<organism evidence="1 2">
    <name type="scientific">Panagrellus redivivus</name>
    <name type="common">Microworm</name>
    <dbReference type="NCBI Taxonomy" id="6233"/>
    <lineage>
        <taxon>Eukaryota</taxon>
        <taxon>Metazoa</taxon>
        <taxon>Ecdysozoa</taxon>
        <taxon>Nematoda</taxon>
        <taxon>Chromadorea</taxon>
        <taxon>Rhabditida</taxon>
        <taxon>Tylenchina</taxon>
        <taxon>Panagrolaimomorpha</taxon>
        <taxon>Panagrolaimoidea</taxon>
        <taxon>Panagrolaimidae</taxon>
        <taxon>Panagrellus</taxon>
    </lineage>
</organism>